<gene>
    <name evidence="3" type="ORF">RirG_118640</name>
</gene>
<dbReference type="GO" id="GO:0005634">
    <property type="term" value="C:nucleus"/>
    <property type="evidence" value="ECO:0007669"/>
    <property type="project" value="TreeGrafter"/>
</dbReference>
<dbReference type="Gene3D" id="1.10.10.60">
    <property type="entry name" value="Homeodomain-like"/>
    <property type="match status" value="2"/>
</dbReference>
<name>A0A015JBT1_RHIIW</name>
<dbReference type="PANTHER" id="PTHR19303:SF73">
    <property type="entry name" value="PROTEIN PDC2"/>
    <property type="match status" value="1"/>
</dbReference>
<dbReference type="PROSITE" id="PS51253">
    <property type="entry name" value="HTH_CENPB"/>
    <property type="match status" value="1"/>
</dbReference>
<feature type="domain" description="HTH CENPB-type" evidence="2">
    <location>
        <begin position="64"/>
        <end position="136"/>
    </location>
</feature>
<dbReference type="GO" id="GO:0003677">
    <property type="term" value="F:DNA binding"/>
    <property type="evidence" value="ECO:0007669"/>
    <property type="project" value="UniProtKB-KW"/>
</dbReference>
<keyword evidence="1" id="KW-0238">DNA-binding</keyword>
<dbReference type="PANTHER" id="PTHR19303">
    <property type="entry name" value="TRANSPOSON"/>
    <property type="match status" value="1"/>
</dbReference>
<dbReference type="EMBL" id="JEMT01018131">
    <property type="protein sequence ID" value="EXX66972.1"/>
    <property type="molecule type" value="Genomic_DNA"/>
</dbReference>
<dbReference type="InterPro" id="IPR009057">
    <property type="entry name" value="Homeodomain-like_sf"/>
</dbReference>
<evidence type="ECO:0000256" key="1">
    <source>
        <dbReference type="ARBA" id="ARBA00023125"/>
    </source>
</evidence>
<sequence length="202" mass="23556">MHSLTLTDSQKYELCLYASNNKKTRVQYADWVEEKWGVRVDETTITRILQTKEKRLITEVIHPEQKRHKPVTFPELDLAFKEFVLNYQHRTILSDAILVEKAKLLANGLGVPENMLQFSFGWLQGFKKRNGIRQEKLQEEVASANETAIMEALPLLRNKCAPYPLERIYNMDETGLFYRLEPDRTLATKRLSGRKKAKNAFL</sequence>
<dbReference type="HOGENOM" id="CLU_018294_7_0_1"/>
<protein>
    <recommendedName>
        <fullName evidence="2">HTH CENPB-type domain-containing protein</fullName>
    </recommendedName>
</protein>
<dbReference type="InterPro" id="IPR006600">
    <property type="entry name" value="HTH_CenpB_DNA-bd_dom"/>
</dbReference>
<keyword evidence="4" id="KW-1185">Reference proteome</keyword>
<evidence type="ECO:0000313" key="4">
    <source>
        <dbReference type="Proteomes" id="UP000022910"/>
    </source>
</evidence>
<proteinExistence type="predicted"/>
<dbReference type="SUPFAM" id="SSF46689">
    <property type="entry name" value="Homeodomain-like"/>
    <property type="match status" value="1"/>
</dbReference>
<dbReference type="STRING" id="1432141.A0A015JBT1"/>
<accession>A0A015JBT1</accession>
<evidence type="ECO:0000259" key="2">
    <source>
        <dbReference type="PROSITE" id="PS51253"/>
    </source>
</evidence>
<evidence type="ECO:0000313" key="3">
    <source>
        <dbReference type="EMBL" id="EXX66972.1"/>
    </source>
</evidence>
<dbReference type="Proteomes" id="UP000022910">
    <property type="component" value="Unassembled WGS sequence"/>
</dbReference>
<organism evidence="3 4">
    <name type="scientific">Rhizophagus irregularis (strain DAOM 197198w)</name>
    <name type="common">Glomus intraradices</name>
    <dbReference type="NCBI Taxonomy" id="1432141"/>
    <lineage>
        <taxon>Eukaryota</taxon>
        <taxon>Fungi</taxon>
        <taxon>Fungi incertae sedis</taxon>
        <taxon>Mucoromycota</taxon>
        <taxon>Glomeromycotina</taxon>
        <taxon>Glomeromycetes</taxon>
        <taxon>Glomerales</taxon>
        <taxon>Glomeraceae</taxon>
        <taxon>Rhizophagus</taxon>
    </lineage>
</organism>
<dbReference type="OrthoDB" id="2433378at2759"/>
<reference evidence="3 4" key="1">
    <citation type="submission" date="2014-02" db="EMBL/GenBank/DDBJ databases">
        <title>Single nucleus genome sequencing reveals high similarity among nuclei of an endomycorrhizal fungus.</title>
        <authorList>
            <person name="Lin K."/>
            <person name="Geurts R."/>
            <person name="Zhang Z."/>
            <person name="Limpens E."/>
            <person name="Saunders D.G."/>
            <person name="Mu D."/>
            <person name="Pang E."/>
            <person name="Cao H."/>
            <person name="Cha H."/>
            <person name="Lin T."/>
            <person name="Zhou Q."/>
            <person name="Shang Y."/>
            <person name="Li Y."/>
            <person name="Ivanov S."/>
            <person name="Sharma T."/>
            <person name="Velzen R.V."/>
            <person name="Ruijter N.D."/>
            <person name="Aanen D.K."/>
            <person name="Win J."/>
            <person name="Kamoun S."/>
            <person name="Bisseling T."/>
            <person name="Huang S."/>
        </authorList>
    </citation>
    <scope>NUCLEOTIDE SEQUENCE [LARGE SCALE GENOMIC DNA]</scope>
    <source>
        <strain evidence="4">DAOM197198w</strain>
    </source>
</reference>
<dbReference type="InterPro" id="IPR050863">
    <property type="entry name" value="CenT-Element_Derived"/>
</dbReference>
<dbReference type="AlphaFoldDB" id="A0A015JBT1"/>
<dbReference type="Pfam" id="PF03221">
    <property type="entry name" value="HTH_Tnp_Tc5"/>
    <property type="match status" value="1"/>
</dbReference>
<comment type="caution">
    <text evidence="3">The sequence shown here is derived from an EMBL/GenBank/DDBJ whole genome shotgun (WGS) entry which is preliminary data.</text>
</comment>